<dbReference type="RefSeq" id="WP_333723011.1">
    <property type="nucleotide sequence ID" value="NZ_CP049221.1"/>
</dbReference>
<gene>
    <name evidence="1" type="ORF">G6M86_28905</name>
</gene>
<dbReference type="AlphaFoldDB" id="A0AAJ4TDQ2"/>
<evidence type="ECO:0000313" key="1">
    <source>
        <dbReference type="EMBL" id="QTG17307.1"/>
    </source>
</evidence>
<sequence>MKCFRIDESGYTGFDLLNADQRFQGASAIAIEDDEAARLIRNYFPRLQAGELKYRSLSRRPGNHERLLGLLRDIHAHFECVTYVCDKRYLLTLMFVDYAVEPFYYERGHDLYVDGGTYSMASLLYTVGPTFFGREGFDELLTAFQVAVKEKSPLSRIRLVSAARNIDWGQLEEILGPVTHACPESWQAIATPGVNTDAAWIVLQSLISRMEAMTDGAYRVEHDQSKNLLAYNAMISKFIDHSEEIEFRTTEIASLKFPLKLTEVTQVDSKRSPAVQLADLMIGAAIEGVNTMAGLRTGGLDPEEISKIYADDQFIHMSPMIDFEENRRFRKGSRSSEMIDYFTEHFSDRGKGPGA</sequence>
<geneLocation type="plasmid" evidence="1 2">
    <name>pQ15_94_4</name>
</geneLocation>
<keyword evidence="1" id="KW-0614">Plasmid</keyword>
<dbReference type="EMBL" id="CP049221">
    <property type="protein sequence ID" value="QTG17307.1"/>
    <property type="molecule type" value="Genomic_DNA"/>
</dbReference>
<protein>
    <submittedName>
        <fullName evidence="1">DUF3800 domain-containing protein</fullName>
    </submittedName>
</protein>
<dbReference type="Proteomes" id="UP000663946">
    <property type="component" value="Plasmid pQ15_94_4"/>
</dbReference>
<name>A0AAJ4TDQ2_AGRTU</name>
<reference evidence="1" key="1">
    <citation type="submission" date="2020-02" db="EMBL/GenBank/DDBJ databases">
        <title>Unexpected conservation and global transmission of agrobacterial virulence plasmids.</title>
        <authorList>
            <person name="Weisberg A.J."/>
            <person name="Davis E.W. II"/>
            <person name="Tabima J.R."/>
            <person name="Belcher M.S."/>
            <person name="Miller M."/>
            <person name="Kuo C.-H."/>
            <person name="Loper J.E."/>
            <person name="Grunwald N.J."/>
            <person name="Putnam M.L."/>
            <person name="Chang J.H."/>
        </authorList>
    </citation>
    <scope>NUCLEOTIDE SEQUENCE</scope>
    <source>
        <strain evidence="1">Q15/94</strain>
        <plasmid evidence="1">pQ15_94_4</plasmid>
    </source>
</reference>
<dbReference type="Pfam" id="PF12686">
    <property type="entry name" value="DUF3800"/>
    <property type="match status" value="1"/>
</dbReference>
<accession>A0AAJ4TDQ2</accession>
<dbReference type="InterPro" id="IPR024524">
    <property type="entry name" value="DUF3800"/>
</dbReference>
<proteinExistence type="predicted"/>
<evidence type="ECO:0000313" key="2">
    <source>
        <dbReference type="Proteomes" id="UP000663946"/>
    </source>
</evidence>
<organism evidence="1 2">
    <name type="scientific">Agrobacterium tumefaciens</name>
    <dbReference type="NCBI Taxonomy" id="358"/>
    <lineage>
        <taxon>Bacteria</taxon>
        <taxon>Pseudomonadati</taxon>
        <taxon>Pseudomonadota</taxon>
        <taxon>Alphaproteobacteria</taxon>
        <taxon>Hyphomicrobiales</taxon>
        <taxon>Rhizobiaceae</taxon>
        <taxon>Rhizobium/Agrobacterium group</taxon>
        <taxon>Agrobacterium</taxon>
        <taxon>Agrobacterium tumefaciens complex</taxon>
    </lineage>
</organism>